<evidence type="ECO:0000256" key="2">
    <source>
        <dbReference type="SAM" id="Phobius"/>
    </source>
</evidence>
<dbReference type="STRING" id="1123308.GCA_000380085_00818"/>
<accession>A0A239SWJ6</accession>
<dbReference type="KEGG" id="smen:SAMEA4412692_1648"/>
<dbReference type="AlphaFoldDB" id="A0A239SWJ6"/>
<feature type="compositionally biased region" description="Low complexity" evidence="1">
    <location>
        <begin position="326"/>
        <end position="345"/>
    </location>
</feature>
<evidence type="ECO:0000256" key="1">
    <source>
        <dbReference type="SAM" id="MobiDB-lite"/>
    </source>
</evidence>
<feature type="domain" description="MapZ extracellular" evidence="3">
    <location>
        <begin position="183"/>
        <end position="307"/>
    </location>
</feature>
<sequence>MSDKNKSNLPEDAERILDLEDAKEMTVAQAAKTQGEIEAGITEDDSLLDRYIKQHRDEIEADKFETKKIREEELVQASALADQQESPELDETIAVPVTPVDSSLSVSASQAPTIPSTTEDDSFDDFPENEEYLADERAEKRRKMIGLLLAALALLGIGFTLYSQRSALSGLFGSDRSSNSTTRSSASSSSSSQEESAPLKAFNELYGTFFTNDAQTALKNDSFEQLSALETALATLEGTAEYESAKAKFDKLKAAIEAIQAVNGQFDKPVLVNGEIDTTATVKPDVAFATVTTGISSIDAAITAAVNFGRSQQENASVGAALPSQGSAGAAETTPSAPASTSSASSKTVTLSNGIVLDYGKRVVYGSDQVALKRELSRVPYNDEVIADAHNEAWEFAPGVLEKIIATSNQRGYFSGNEFILEKVNIINGRGYYNMFRTDGTYLFSINAKTGYFVGNGAGYSDALDF</sequence>
<proteinExistence type="predicted"/>
<keyword evidence="2" id="KW-0472">Membrane</keyword>
<feature type="region of interest" description="Disordered" evidence="1">
    <location>
        <begin position="172"/>
        <end position="196"/>
    </location>
</feature>
<evidence type="ECO:0000313" key="5">
    <source>
        <dbReference type="EMBL" id="SNU89861.1"/>
    </source>
</evidence>
<evidence type="ECO:0000259" key="3">
    <source>
        <dbReference type="Pfam" id="PF18041"/>
    </source>
</evidence>
<feature type="domain" description="MapZ extracellular C-terminal" evidence="4">
    <location>
        <begin position="378"/>
        <end position="456"/>
    </location>
</feature>
<dbReference type="Pfam" id="PF18041">
    <property type="entry name" value="MapZ_EC1"/>
    <property type="match status" value="1"/>
</dbReference>
<gene>
    <name evidence="5" type="ORF">SAMEA4412692_01648</name>
</gene>
<keyword evidence="6" id="KW-1185">Reference proteome</keyword>
<feature type="compositionally biased region" description="Polar residues" evidence="1">
    <location>
        <begin position="104"/>
        <end position="117"/>
    </location>
</feature>
<feature type="compositionally biased region" description="Low complexity" evidence="1">
    <location>
        <begin position="174"/>
        <end position="196"/>
    </location>
</feature>
<evidence type="ECO:0000313" key="6">
    <source>
        <dbReference type="Proteomes" id="UP000215185"/>
    </source>
</evidence>
<feature type="region of interest" description="Disordered" evidence="1">
    <location>
        <begin position="104"/>
        <end position="127"/>
    </location>
</feature>
<feature type="transmembrane region" description="Helical" evidence="2">
    <location>
        <begin position="144"/>
        <end position="162"/>
    </location>
</feature>
<name>A0A239SWJ6_9STRE</name>
<feature type="region of interest" description="Disordered" evidence="1">
    <location>
        <begin position="317"/>
        <end position="345"/>
    </location>
</feature>
<dbReference type="InterPro" id="IPR040532">
    <property type="entry name" value="MapZ_C2"/>
</dbReference>
<dbReference type="OrthoDB" id="2199073at2"/>
<dbReference type="Pfam" id="PF18708">
    <property type="entry name" value="MapZ_C2"/>
    <property type="match status" value="1"/>
</dbReference>
<keyword evidence="2" id="KW-0812">Transmembrane</keyword>
<dbReference type="RefSeq" id="WP_018373387.1">
    <property type="nucleotide sequence ID" value="NZ_LT906439.1"/>
</dbReference>
<protein>
    <submittedName>
        <fullName evidence="5">Membrane protein</fullName>
    </submittedName>
</protein>
<keyword evidence="2" id="KW-1133">Transmembrane helix</keyword>
<dbReference type="InterPro" id="IPR041295">
    <property type="entry name" value="MapZ_EC1"/>
</dbReference>
<dbReference type="EMBL" id="LT906439">
    <property type="protein sequence ID" value="SNU89861.1"/>
    <property type="molecule type" value="Genomic_DNA"/>
</dbReference>
<feature type="compositionally biased region" description="Acidic residues" evidence="1">
    <location>
        <begin position="118"/>
        <end position="127"/>
    </location>
</feature>
<dbReference type="Proteomes" id="UP000215185">
    <property type="component" value="Chromosome 1"/>
</dbReference>
<evidence type="ECO:0000259" key="4">
    <source>
        <dbReference type="Pfam" id="PF18708"/>
    </source>
</evidence>
<organism evidence="5 6">
    <name type="scientific">Streptococcus merionis</name>
    <dbReference type="NCBI Taxonomy" id="400065"/>
    <lineage>
        <taxon>Bacteria</taxon>
        <taxon>Bacillati</taxon>
        <taxon>Bacillota</taxon>
        <taxon>Bacilli</taxon>
        <taxon>Lactobacillales</taxon>
        <taxon>Streptococcaceae</taxon>
        <taxon>Streptococcus</taxon>
    </lineage>
</organism>
<reference evidence="5 6" key="1">
    <citation type="submission" date="2017-06" db="EMBL/GenBank/DDBJ databases">
        <authorList>
            <consortium name="Pathogen Informatics"/>
        </authorList>
    </citation>
    <scope>NUCLEOTIDE SEQUENCE [LARGE SCALE GENOMIC DNA]</scope>
    <source>
        <strain evidence="5 6">NCTC13788</strain>
    </source>
</reference>
<dbReference type="eggNOG" id="ENOG5032TWV">
    <property type="taxonomic scope" value="Bacteria"/>
</dbReference>